<dbReference type="SUPFAM" id="SSF81573">
    <property type="entry name" value="F1F0 ATP synthase subunit B, membrane domain"/>
    <property type="match status" value="1"/>
</dbReference>
<evidence type="ECO:0000256" key="11">
    <source>
        <dbReference type="ARBA" id="ARBA00037847"/>
    </source>
</evidence>
<dbReference type="PANTHER" id="PTHR34264:SF3">
    <property type="entry name" value="ATP SYNTHASE SUBUNIT B, CHLOROPLASTIC"/>
    <property type="match status" value="1"/>
</dbReference>
<organism evidence="15 16">
    <name type="scientific">Limnoraphis robusta CS-951</name>
    <dbReference type="NCBI Taxonomy" id="1637645"/>
    <lineage>
        <taxon>Bacteria</taxon>
        <taxon>Bacillati</taxon>
        <taxon>Cyanobacteriota</taxon>
        <taxon>Cyanophyceae</taxon>
        <taxon>Oscillatoriophycideae</taxon>
        <taxon>Oscillatoriales</taxon>
        <taxon>Sirenicapillariaceae</taxon>
        <taxon>Limnoraphis</taxon>
    </lineage>
</organism>
<feature type="transmembrane region" description="Helical" evidence="12">
    <location>
        <begin position="28"/>
        <end position="46"/>
    </location>
</feature>
<dbReference type="GO" id="GO:0031676">
    <property type="term" value="C:plasma membrane-derived thylakoid membrane"/>
    <property type="evidence" value="ECO:0007669"/>
    <property type="project" value="UniProtKB-SubCell"/>
</dbReference>
<feature type="coiled-coil region" evidence="14">
    <location>
        <begin position="47"/>
        <end position="163"/>
    </location>
</feature>
<dbReference type="PANTHER" id="PTHR34264">
    <property type="entry name" value="ATP SYNTHASE SUBUNIT B, CHLOROPLASTIC"/>
    <property type="match status" value="1"/>
</dbReference>
<evidence type="ECO:0000256" key="1">
    <source>
        <dbReference type="ARBA" id="ARBA00022448"/>
    </source>
</evidence>
<keyword evidence="3 12" id="KW-0812">Transmembrane</keyword>
<keyword evidence="6 12" id="KW-0406">Ion transport</keyword>
<dbReference type="NCBIfam" id="TIGR01144">
    <property type="entry name" value="ATP_synt_b"/>
    <property type="match status" value="1"/>
</dbReference>
<evidence type="ECO:0000256" key="9">
    <source>
        <dbReference type="ARBA" id="ARBA00023310"/>
    </source>
</evidence>
<comment type="subcellular location">
    <subcellularLocation>
        <location evidence="12">Cellular thylakoid membrane</location>
        <topology evidence="12">Single-pass membrane protein</topology>
    </subcellularLocation>
    <subcellularLocation>
        <location evidence="11">Endomembrane system</location>
        <topology evidence="11">Single-pass membrane protein</topology>
    </subcellularLocation>
</comment>
<evidence type="ECO:0000313" key="16">
    <source>
        <dbReference type="Proteomes" id="UP000033607"/>
    </source>
</evidence>
<reference evidence="15 16" key="1">
    <citation type="submission" date="2015-06" db="EMBL/GenBank/DDBJ databases">
        <title>Draft genome assembly of filamentous brackish cyanobacterium Limnoraphis robusta strain CS-951.</title>
        <authorList>
            <person name="Willis A."/>
            <person name="Parks M."/>
            <person name="Burford M.A."/>
        </authorList>
    </citation>
    <scope>NUCLEOTIDE SEQUENCE [LARGE SCALE GENOMIC DNA]</scope>
    <source>
        <strain evidence="15 16">CS-951</strain>
    </source>
</reference>
<evidence type="ECO:0000256" key="3">
    <source>
        <dbReference type="ARBA" id="ARBA00022692"/>
    </source>
</evidence>
<dbReference type="InterPro" id="IPR005864">
    <property type="entry name" value="ATP_synth_F0_bsu_bac"/>
</dbReference>
<sequence length="173" mass="19102">METVVLLATEAASEGEFGFNFDILDSNLINLAILIGVLVFFGRGFLGKLLSERRANIEQAIQEAEQRQKQASVALAEQQQKLTQAQAEAERIRAEAQERAKAVQAQIEAQAVQDVERMKAAASQEMDGERERAIATLRAVAVAMALERSEARLKEQLDHSAQEQLIDRSLALL</sequence>
<comment type="caution">
    <text evidence="15">The sequence shown here is derived from an EMBL/GenBank/DDBJ whole genome shotgun (WGS) entry which is preliminary data.</text>
</comment>
<protein>
    <recommendedName>
        <fullName evidence="12">ATP synthase subunit b</fullName>
    </recommendedName>
    <alternativeName>
        <fullName evidence="12">ATP synthase F(0) sector subunit b</fullName>
    </alternativeName>
    <alternativeName>
        <fullName evidence="12">ATPase subunit I</fullName>
    </alternativeName>
    <alternativeName>
        <fullName evidence="12">F-type ATPase subunit b</fullName>
        <shortName evidence="12">F-ATPase subunit b</shortName>
    </alternativeName>
</protein>
<evidence type="ECO:0000256" key="5">
    <source>
        <dbReference type="ARBA" id="ARBA00022989"/>
    </source>
</evidence>
<evidence type="ECO:0000256" key="10">
    <source>
        <dbReference type="ARBA" id="ARBA00025198"/>
    </source>
</evidence>
<keyword evidence="7 12" id="KW-0793">Thylakoid</keyword>
<dbReference type="AlphaFoldDB" id="A0A0F5YB72"/>
<evidence type="ECO:0000256" key="2">
    <source>
        <dbReference type="ARBA" id="ARBA00022547"/>
    </source>
</evidence>
<evidence type="ECO:0000256" key="8">
    <source>
        <dbReference type="ARBA" id="ARBA00023136"/>
    </source>
</evidence>
<proteinExistence type="inferred from homology"/>
<keyword evidence="5 12" id="KW-1133">Transmembrane helix</keyword>
<comment type="similarity">
    <text evidence="12 13">Belongs to the ATPase B chain family.</text>
</comment>
<dbReference type="GO" id="GO:0045259">
    <property type="term" value="C:proton-transporting ATP synthase complex"/>
    <property type="evidence" value="ECO:0007669"/>
    <property type="project" value="UniProtKB-KW"/>
</dbReference>
<comment type="function">
    <text evidence="10 12">F(1)F(0) ATP synthase produces ATP from ADP in the presence of a proton or sodium gradient. F-type ATPases consist of two structural domains, F(1) containing the extramembraneous catalytic core and F(0) containing the membrane proton channel, linked together by a central stalk and a peripheral stalk. During catalysis, ATP synthesis in the catalytic domain of F(1) is coupled via a rotary mechanism of the central stalk subunits to proton translocation.</text>
</comment>
<evidence type="ECO:0000256" key="13">
    <source>
        <dbReference type="RuleBase" id="RU003848"/>
    </source>
</evidence>
<comment type="function">
    <text evidence="12">Component of the F(0) channel, it forms part of the peripheral stalk, linking F(1) to F(0).</text>
</comment>
<dbReference type="InterPro" id="IPR002146">
    <property type="entry name" value="ATP_synth_b/b'su_bac/chlpt"/>
</dbReference>
<keyword evidence="1 12" id="KW-0813">Transport</keyword>
<evidence type="ECO:0000256" key="4">
    <source>
        <dbReference type="ARBA" id="ARBA00022781"/>
    </source>
</evidence>
<dbReference type="NCBIfam" id="NF005606">
    <property type="entry name" value="PRK07352.1"/>
    <property type="match status" value="1"/>
</dbReference>
<accession>A0A0F5YB72</accession>
<dbReference type="GO" id="GO:0012505">
    <property type="term" value="C:endomembrane system"/>
    <property type="evidence" value="ECO:0007669"/>
    <property type="project" value="UniProtKB-SubCell"/>
</dbReference>
<dbReference type="PATRIC" id="fig|1637645.4.peg.4286"/>
<dbReference type="EMBL" id="LATL02000216">
    <property type="protein sequence ID" value="KKD35862.1"/>
    <property type="molecule type" value="Genomic_DNA"/>
</dbReference>
<dbReference type="InterPro" id="IPR028987">
    <property type="entry name" value="ATP_synth_B-like_membr_sf"/>
</dbReference>
<evidence type="ECO:0000256" key="6">
    <source>
        <dbReference type="ARBA" id="ARBA00023065"/>
    </source>
</evidence>
<evidence type="ECO:0000256" key="7">
    <source>
        <dbReference type="ARBA" id="ARBA00023078"/>
    </source>
</evidence>
<keyword evidence="8 12" id="KW-0472">Membrane</keyword>
<evidence type="ECO:0000256" key="14">
    <source>
        <dbReference type="SAM" id="Coils"/>
    </source>
</evidence>
<keyword evidence="2 12" id="KW-0138">CF(0)</keyword>
<dbReference type="GO" id="GO:0046933">
    <property type="term" value="F:proton-transporting ATP synthase activity, rotational mechanism"/>
    <property type="evidence" value="ECO:0007669"/>
    <property type="project" value="UniProtKB-UniRule"/>
</dbReference>
<gene>
    <name evidence="12" type="primary">atpF</name>
    <name evidence="15" type="ORF">WN50_22835</name>
</gene>
<dbReference type="CDD" id="cd06503">
    <property type="entry name" value="ATP-synt_Fo_b"/>
    <property type="match status" value="1"/>
</dbReference>
<keyword evidence="14" id="KW-0175">Coiled coil</keyword>
<dbReference type="RefSeq" id="WP_046280903.1">
    <property type="nucleotide sequence ID" value="NZ_LATL02000216.1"/>
</dbReference>
<dbReference type="Proteomes" id="UP000033607">
    <property type="component" value="Unassembled WGS sequence"/>
</dbReference>
<evidence type="ECO:0000313" key="15">
    <source>
        <dbReference type="EMBL" id="KKD35862.1"/>
    </source>
</evidence>
<keyword evidence="9 12" id="KW-0066">ATP synthesis</keyword>
<comment type="subunit">
    <text evidence="12">F-type ATPases have 2 components, F(1) - the catalytic core - and F(0) - the membrane proton channel. F(1) has five subunits: alpha(3), beta(3), gamma(1), delta(1), epsilon(1). F(0) has four main subunits: a(1), b(1), b'(1) and c(10-14). The alpha and beta chains form an alternating ring which encloses part of the gamma chain. F(1) is attached to F(0) by a central stalk formed by the gamma and epsilon chains, while a peripheral stalk is formed by the delta, b and b' chains.</text>
</comment>
<dbReference type="Pfam" id="PF00430">
    <property type="entry name" value="ATP-synt_B"/>
    <property type="match status" value="1"/>
</dbReference>
<name>A0A0F5YB72_9CYAN</name>
<dbReference type="HAMAP" id="MF_01398">
    <property type="entry name" value="ATP_synth_b_bprime"/>
    <property type="match status" value="1"/>
</dbReference>
<evidence type="ECO:0000256" key="12">
    <source>
        <dbReference type="HAMAP-Rule" id="MF_01398"/>
    </source>
</evidence>
<dbReference type="OrthoDB" id="461217at2"/>
<keyword evidence="4 12" id="KW-0375">Hydrogen ion transport</keyword>